<accession>A0A4C2A557</accession>
<evidence type="ECO:0000256" key="1">
    <source>
        <dbReference type="SAM" id="MobiDB-lite"/>
    </source>
</evidence>
<comment type="caution">
    <text evidence="2">The sequence shown here is derived from an EMBL/GenBank/DDBJ whole genome shotgun (WGS) entry which is preliminary data.</text>
</comment>
<dbReference type="Proteomes" id="UP000299102">
    <property type="component" value="Unassembled WGS sequence"/>
</dbReference>
<gene>
    <name evidence="2" type="ORF">EVAR_64927_1</name>
</gene>
<organism evidence="2 3">
    <name type="scientific">Eumeta variegata</name>
    <name type="common">Bagworm moth</name>
    <name type="synonym">Eumeta japonica</name>
    <dbReference type="NCBI Taxonomy" id="151549"/>
    <lineage>
        <taxon>Eukaryota</taxon>
        <taxon>Metazoa</taxon>
        <taxon>Ecdysozoa</taxon>
        <taxon>Arthropoda</taxon>
        <taxon>Hexapoda</taxon>
        <taxon>Insecta</taxon>
        <taxon>Pterygota</taxon>
        <taxon>Neoptera</taxon>
        <taxon>Endopterygota</taxon>
        <taxon>Lepidoptera</taxon>
        <taxon>Glossata</taxon>
        <taxon>Ditrysia</taxon>
        <taxon>Tineoidea</taxon>
        <taxon>Psychidae</taxon>
        <taxon>Oiketicinae</taxon>
        <taxon>Eumeta</taxon>
    </lineage>
</organism>
<sequence>MPKVSTDVCRKRPNIGLRGSMGRGPTWAIGASFAVGTAPPRCHGDESGHRETTSGGPIPQDIYTEIRQRQSPWYVVRAWARVRRQSNGRQTATNHRIKRR</sequence>
<protein>
    <submittedName>
        <fullName evidence="2">Uncharacterized protein</fullName>
    </submittedName>
</protein>
<reference evidence="2 3" key="1">
    <citation type="journal article" date="2019" name="Commun. Biol.">
        <title>The bagworm genome reveals a unique fibroin gene that provides high tensile strength.</title>
        <authorList>
            <person name="Kono N."/>
            <person name="Nakamura H."/>
            <person name="Ohtoshi R."/>
            <person name="Tomita M."/>
            <person name="Numata K."/>
            <person name="Arakawa K."/>
        </authorList>
    </citation>
    <scope>NUCLEOTIDE SEQUENCE [LARGE SCALE GENOMIC DNA]</scope>
</reference>
<feature type="region of interest" description="Disordered" evidence="1">
    <location>
        <begin position="1"/>
        <end position="23"/>
    </location>
</feature>
<dbReference type="EMBL" id="BGZK01002465">
    <property type="protein sequence ID" value="GBP94115.1"/>
    <property type="molecule type" value="Genomic_DNA"/>
</dbReference>
<evidence type="ECO:0000313" key="3">
    <source>
        <dbReference type="Proteomes" id="UP000299102"/>
    </source>
</evidence>
<dbReference type="AlphaFoldDB" id="A0A4C2A557"/>
<evidence type="ECO:0000313" key="2">
    <source>
        <dbReference type="EMBL" id="GBP94115.1"/>
    </source>
</evidence>
<feature type="compositionally biased region" description="Basic and acidic residues" evidence="1">
    <location>
        <begin position="42"/>
        <end position="52"/>
    </location>
</feature>
<name>A0A4C2A557_EUMVA</name>
<keyword evidence="3" id="KW-1185">Reference proteome</keyword>
<feature type="region of interest" description="Disordered" evidence="1">
    <location>
        <begin position="37"/>
        <end position="60"/>
    </location>
</feature>
<proteinExistence type="predicted"/>